<evidence type="ECO:0000256" key="5">
    <source>
        <dbReference type="ARBA" id="ARBA00022692"/>
    </source>
</evidence>
<evidence type="ECO:0000256" key="4">
    <source>
        <dbReference type="ARBA" id="ARBA00022679"/>
    </source>
</evidence>
<keyword evidence="2" id="KW-1003">Cell membrane</keyword>
<evidence type="ECO:0000256" key="1">
    <source>
        <dbReference type="ARBA" id="ARBA00004429"/>
    </source>
</evidence>
<keyword evidence="4 11" id="KW-0808">Transferase</keyword>
<protein>
    <submittedName>
        <fullName evidence="11">Lipid A ethanolaminephosphotransferase</fullName>
    </submittedName>
</protein>
<dbReference type="PANTHER" id="PTHR30443">
    <property type="entry name" value="INNER MEMBRANE PROTEIN"/>
    <property type="match status" value="1"/>
</dbReference>
<dbReference type="STRING" id="44933.SAMN05660971_01396"/>
<evidence type="ECO:0000313" key="11">
    <source>
        <dbReference type="EMBL" id="SHL80633.1"/>
    </source>
</evidence>
<dbReference type="Proteomes" id="UP000184123">
    <property type="component" value="Unassembled WGS sequence"/>
</dbReference>
<sequence length="548" mass="61453">MLKNFISMFFGFNRPVMRVETVTLLASLYFSLVFNGPFWKAVSEFYDLSSGYAWVVMSAYFVMLTTLQYLVFLFFVNRYTVKPILSLLTILSAGVFYFITHYGVYIDSDMVTNVLETDPREAGEILTPGLVVNVVVASIVPIALLCLVRVRRSTLLKAVVWRMVFMASALICVTSALMMTFHSFSPLMRNNPEMRYLVTPGNAIVSTIESVSDHFRKSDSLRLPIAEDATREESAHTRRKVFLLVLGETVRAQNWGLNGYGRQTTPQLVSRAPFNYSSVTSCGTSTAVSVPCMFSPIGRNNYDKGYIESHESVLDVLSRVGVDVQWIDNQSGCKGVCDRVPHAKVVASDYPEECSTGRCMDAVLVSELERALTDVKGDSLIVFHELGNHGPAYYARYPGNFRKWLPECRNEDIGQCNDEDIINAYDNAVLYNDSILSRAIDELAARKNLDVSLLYVSDHGESLGEAGVYLHGLPYIIASDEQTHVPMIWWMPERTMQDIGITAQCMQQHSDDAVSHAYLFDTLLGFFDVRTSSYRPDQDLAAACRQMG</sequence>
<dbReference type="RefSeq" id="WP_073434310.1">
    <property type="nucleotide sequence ID" value="NZ_BJXU01000034.1"/>
</dbReference>
<dbReference type="InterPro" id="IPR058130">
    <property type="entry name" value="PEA_transf_C"/>
</dbReference>
<keyword evidence="3" id="KW-0997">Cell inner membrane</keyword>
<dbReference type="NCBIfam" id="NF028537">
    <property type="entry name" value="P_eth_NH2_trans"/>
    <property type="match status" value="1"/>
</dbReference>
<feature type="transmembrane region" description="Helical" evidence="8">
    <location>
        <begin position="83"/>
        <end position="105"/>
    </location>
</feature>
<keyword evidence="5 8" id="KW-0812">Transmembrane</keyword>
<dbReference type="InterPro" id="IPR040423">
    <property type="entry name" value="PEA_transferase"/>
</dbReference>
<dbReference type="Pfam" id="PF00884">
    <property type="entry name" value="Sulfatase"/>
    <property type="match status" value="1"/>
</dbReference>
<evidence type="ECO:0000256" key="3">
    <source>
        <dbReference type="ARBA" id="ARBA00022519"/>
    </source>
</evidence>
<dbReference type="Pfam" id="PF08019">
    <property type="entry name" value="EptA_B_N"/>
    <property type="match status" value="1"/>
</dbReference>
<keyword evidence="7 8" id="KW-0472">Membrane</keyword>
<evidence type="ECO:0000256" key="6">
    <source>
        <dbReference type="ARBA" id="ARBA00022989"/>
    </source>
</evidence>
<evidence type="ECO:0000256" key="8">
    <source>
        <dbReference type="SAM" id="Phobius"/>
    </source>
</evidence>
<dbReference type="InterPro" id="IPR017850">
    <property type="entry name" value="Alkaline_phosphatase_core_sf"/>
</dbReference>
<dbReference type="CDD" id="cd16017">
    <property type="entry name" value="LptA"/>
    <property type="match status" value="1"/>
</dbReference>
<name>A0A1M7DMP4_9GAMM</name>
<dbReference type="GO" id="GO:0016776">
    <property type="term" value="F:phosphotransferase activity, phosphate group as acceptor"/>
    <property type="evidence" value="ECO:0007669"/>
    <property type="project" value="TreeGrafter"/>
</dbReference>
<feature type="transmembrane region" description="Helical" evidence="8">
    <location>
        <begin position="159"/>
        <end position="181"/>
    </location>
</feature>
<evidence type="ECO:0000256" key="7">
    <source>
        <dbReference type="ARBA" id="ARBA00023136"/>
    </source>
</evidence>
<dbReference type="EMBL" id="FRCA01000003">
    <property type="protein sequence ID" value="SHL80633.1"/>
    <property type="molecule type" value="Genomic_DNA"/>
</dbReference>
<dbReference type="SUPFAM" id="SSF53649">
    <property type="entry name" value="Alkaline phosphatase-like"/>
    <property type="match status" value="1"/>
</dbReference>
<feature type="transmembrane region" description="Helical" evidence="8">
    <location>
        <begin position="51"/>
        <end position="76"/>
    </location>
</feature>
<comment type="subcellular location">
    <subcellularLocation>
        <location evidence="1">Cell inner membrane</location>
        <topology evidence="1">Multi-pass membrane protein</topology>
    </subcellularLocation>
</comment>
<organism evidence="11 12">
    <name type="scientific">Halomonas cupida</name>
    <dbReference type="NCBI Taxonomy" id="44933"/>
    <lineage>
        <taxon>Bacteria</taxon>
        <taxon>Pseudomonadati</taxon>
        <taxon>Pseudomonadota</taxon>
        <taxon>Gammaproteobacteria</taxon>
        <taxon>Oceanospirillales</taxon>
        <taxon>Halomonadaceae</taxon>
        <taxon>Halomonas</taxon>
    </lineage>
</organism>
<evidence type="ECO:0000259" key="10">
    <source>
        <dbReference type="Pfam" id="PF08019"/>
    </source>
</evidence>
<accession>A0A1M7DMP4</accession>
<evidence type="ECO:0000256" key="2">
    <source>
        <dbReference type="ARBA" id="ARBA00022475"/>
    </source>
</evidence>
<reference evidence="11 12" key="1">
    <citation type="submission" date="2016-11" db="EMBL/GenBank/DDBJ databases">
        <authorList>
            <person name="Jaros S."/>
            <person name="Januszkiewicz K."/>
            <person name="Wedrychowicz H."/>
        </authorList>
    </citation>
    <scope>NUCLEOTIDE SEQUENCE [LARGE SCALE GENOMIC DNA]</scope>
    <source>
        <strain evidence="11 12">DSM 4740</strain>
    </source>
</reference>
<keyword evidence="6 8" id="KW-1133">Transmembrane helix</keyword>
<dbReference type="GO" id="GO:0009244">
    <property type="term" value="P:lipopolysaccharide core region biosynthetic process"/>
    <property type="evidence" value="ECO:0007669"/>
    <property type="project" value="TreeGrafter"/>
</dbReference>
<gene>
    <name evidence="11" type="ORF">SAMN05660971_01396</name>
</gene>
<dbReference type="InterPro" id="IPR000917">
    <property type="entry name" value="Sulfatase_N"/>
</dbReference>
<evidence type="ECO:0000313" key="12">
    <source>
        <dbReference type="Proteomes" id="UP000184123"/>
    </source>
</evidence>
<evidence type="ECO:0000259" key="9">
    <source>
        <dbReference type="Pfam" id="PF00884"/>
    </source>
</evidence>
<feature type="domain" description="Sulfatase N-terminal" evidence="9">
    <location>
        <begin position="241"/>
        <end position="528"/>
    </location>
</feature>
<feature type="transmembrane region" description="Helical" evidence="8">
    <location>
        <begin position="21"/>
        <end position="39"/>
    </location>
</feature>
<dbReference type="PANTHER" id="PTHR30443:SF0">
    <property type="entry name" value="PHOSPHOETHANOLAMINE TRANSFERASE EPTA"/>
    <property type="match status" value="1"/>
</dbReference>
<feature type="domain" description="Phosphoethanolamine transferase N-terminal" evidence="10">
    <location>
        <begin position="66"/>
        <end position="213"/>
    </location>
</feature>
<dbReference type="AlphaFoldDB" id="A0A1M7DMP4"/>
<dbReference type="GO" id="GO:0005886">
    <property type="term" value="C:plasma membrane"/>
    <property type="evidence" value="ECO:0007669"/>
    <property type="project" value="UniProtKB-SubCell"/>
</dbReference>
<feature type="transmembrane region" description="Helical" evidence="8">
    <location>
        <begin position="125"/>
        <end position="147"/>
    </location>
</feature>
<proteinExistence type="predicted"/>
<dbReference type="InterPro" id="IPR012549">
    <property type="entry name" value="EptA-like_N"/>
</dbReference>
<dbReference type="OrthoDB" id="9786870at2"/>
<dbReference type="Gene3D" id="3.40.720.10">
    <property type="entry name" value="Alkaline Phosphatase, subunit A"/>
    <property type="match status" value="1"/>
</dbReference>